<dbReference type="InterPro" id="IPR016195">
    <property type="entry name" value="Pol/histidinol_Pase-like"/>
</dbReference>
<dbReference type="RefSeq" id="WP_206903273.1">
    <property type="nucleotide sequence ID" value="NZ_JAFLVT010000008.1"/>
</dbReference>
<evidence type="ECO:0000256" key="1">
    <source>
        <dbReference type="ARBA" id="ARBA00004970"/>
    </source>
</evidence>
<keyword evidence="5 8" id="KW-0378">Hydrolase</keyword>
<evidence type="ECO:0000313" key="10">
    <source>
        <dbReference type="EMBL" id="MBO0449109.1"/>
    </source>
</evidence>
<evidence type="ECO:0000256" key="8">
    <source>
        <dbReference type="RuleBase" id="RU366003"/>
    </source>
</evidence>
<dbReference type="Proteomes" id="UP000664256">
    <property type="component" value="Unassembled WGS sequence"/>
</dbReference>
<comment type="similarity">
    <text evidence="2 8">Belongs to the PHP hydrolase family. HisK subfamily.</text>
</comment>
<keyword evidence="4 8" id="KW-0028">Amino-acid biosynthesis</keyword>
<dbReference type="EMBL" id="JAFLVT010000008">
    <property type="protein sequence ID" value="MBO0449109.1"/>
    <property type="molecule type" value="Genomic_DNA"/>
</dbReference>
<evidence type="ECO:0000256" key="6">
    <source>
        <dbReference type="ARBA" id="ARBA00023102"/>
    </source>
</evidence>
<evidence type="ECO:0000256" key="3">
    <source>
        <dbReference type="ARBA" id="ARBA00013085"/>
    </source>
</evidence>
<dbReference type="PANTHER" id="PTHR21039:SF0">
    <property type="entry name" value="HISTIDINOL-PHOSPHATASE"/>
    <property type="match status" value="1"/>
</dbReference>
<keyword evidence="11" id="KW-1185">Reference proteome</keyword>
<protein>
    <recommendedName>
        <fullName evidence="3 8">Histidinol-phosphatase</fullName>
        <shortName evidence="8">HolPase</shortName>
        <ecNumber evidence="3 8">3.1.3.15</ecNumber>
    </recommendedName>
</protein>
<evidence type="ECO:0000256" key="7">
    <source>
        <dbReference type="ARBA" id="ARBA00049158"/>
    </source>
</evidence>
<dbReference type="Gene3D" id="3.20.20.140">
    <property type="entry name" value="Metal-dependent hydrolases"/>
    <property type="match status" value="1"/>
</dbReference>
<feature type="domain" description="PHP" evidence="9">
    <location>
        <begin position="6"/>
        <end position="201"/>
    </location>
</feature>
<sequence>MFYSNAHTHSDWCDGENTLAEMAQAAEKLGFTDLGFTSHSPAPFDLTCLGVKDESAYQKAVRSLAEKSLLQISCGLEWDYFSKTPISGYDYFVGSVHYLPPRAGVYRSVDDTPKNFAKTLQEWYDGDFLALAQDYYDLVVTHITQNQPKIVGHFDLVTKFNNTLQYLTAKNQDAYEQLALTALKKVVAVIQKYDGLVEVNTGGMSRGWTKQAYPAKFLLNYLASEEVPIIITSDTHQVDTLAYAFEETKKILQSVGFSSSWQLKERKFVPVAF</sequence>
<dbReference type="PANTHER" id="PTHR21039">
    <property type="entry name" value="HISTIDINOL PHOSPHATASE-RELATED"/>
    <property type="match status" value="1"/>
</dbReference>
<evidence type="ECO:0000256" key="2">
    <source>
        <dbReference type="ARBA" id="ARBA00009152"/>
    </source>
</evidence>
<dbReference type="InterPro" id="IPR010140">
    <property type="entry name" value="Histidinol_P_phosphatase_HisJ"/>
</dbReference>
<comment type="caution">
    <text evidence="10">The sequence shown here is derived from an EMBL/GenBank/DDBJ whole genome shotgun (WGS) entry which is preliminary data.</text>
</comment>
<keyword evidence="6 8" id="KW-0368">Histidine biosynthesis</keyword>
<proteinExistence type="inferred from homology"/>
<comment type="catalytic activity">
    <reaction evidence="7 8">
        <text>L-histidinol phosphate + H2O = L-histidinol + phosphate</text>
        <dbReference type="Rhea" id="RHEA:14465"/>
        <dbReference type="ChEBI" id="CHEBI:15377"/>
        <dbReference type="ChEBI" id="CHEBI:43474"/>
        <dbReference type="ChEBI" id="CHEBI:57699"/>
        <dbReference type="ChEBI" id="CHEBI:57980"/>
        <dbReference type="EC" id="3.1.3.15"/>
    </reaction>
</comment>
<reference evidence="10 11" key="1">
    <citation type="submission" date="2021-03" db="EMBL/GenBank/DDBJ databases">
        <title>Enterococcal diversity collection.</title>
        <authorList>
            <person name="Gilmore M.S."/>
            <person name="Schwartzman J."/>
            <person name="Van Tyne D."/>
            <person name="Martin M."/>
            <person name="Earl A.M."/>
            <person name="Manson A.L."/>
            <person name="Straub T."/>
            <person name="Salamzade R."/>
            <person name="Saavedra J."/>
            <person name="Lebreton F."/>
            <person name="Prichula J."/>
            <person name="Schaufler K."/>
            <person name="Gaca A."/>
            <person name="Sgardioli B."/>
            <person name="Wagenaar J."/>
            <person name="Strong T."/>
        </authorList>
    </citation>
    <scope>NUCLEOTIDE SEQUENCE [LARGE SCALE GENOMIC DNA]</scope>
    <source>
        <strain evidence="10 11">MJM12</strain>
    </source>
</reference>
<evidence type="ECO:0000313" key="11">
    <source>
        <dbReference type="Proteomes" id="UP000664256"/>
    </source>
</evidence>
<dbReference type="InterPro" id="IPR004013">
    <property type="entry name" value="PHP_dom"/>
</dbReference>
<evidence type="ECO:0000259" key="9">
    <source>
        <dbReference type="Pfam" id="PF02811"/>
    </source>
</evidence>
<gene>
    <name evidence="10" type="ORF">JZO76_06115</name>
</gene>
<dbReference type="EC" id="3.1.3.15" evidence="3 8"/>
<accession>A0ABS3H6M6</accession>
<comment type="pathway">
    <text evidence="1 8">Amino-acid biosynthesis; L-histidine biosynthesis; L-histidine from 5-phospho-alpha-D-ribose 1-diphosphate: step 8/9.</text>
</comment>
<dbReference type="Pfam" id="PF02811">
    <property type="entry name" value="PHP"/>
    <property type="match status" value="1"/>
</dbReference>
<dbReference type="NCBIfam" id="TIGR01856">
    <property type="entry name" value="hisJ_fam"/>
    <property type="match status" value="1"/>
</dbReference>
<evidence type="ECO:0000256" key="4">
    <source>
        <dbReference type="ARBA" id="ARBA00022605"/>
    </source>
</evidence>
<organism evidence="10 11">
    <name type="scientific">Candidatus Enterococcus myersii</name>
    <dbReference type="NCBI Taxonomy" id="2815322"/>
    <lineage>
        <taxon>Bacteria</taxon>
        <taxon>Bacillati</taxon>
        <taxon>Bacillota</taxon>
        <taxon>Bacilli</taxon>
        <taxon>Lactobacillales</taxon>
        <taxon>Enterococcaceae</taxon>
        <taxon>Enterococcus</taxon>
    </lineage>
</organism>
<name>A0ABS3H6M6_9ENTE</name>
<dbReference type="SUPFAM" id="SSF89550">
    <property type="entry name" value="PHP domain-like"/>
    <property type="match status" value="1"/>
</dbReference>
<evidence type="ECO:0000256" key="5">
    <source>
        <dbReference type="ARBA" id="ARBA00022801"/>
    </source>
</evidence>